<dbReference type="EMBL" id="CP030073">
    <property type="protein sequence ID" value="AWW42106.1"/>
    <property type="molecule type" value="Genomic_DNA"/>
</dbReference>
<dbReference type="AlphaFoldDB" id="A0A2Z4IRD2"/>
<proteinExistence type="predicted"/>
<keyword evidence="3" id="KW-1185">Reference proteome</keyword>
<dbReference type="KEGG" id="scad:DN051_00285"/>
<dbReference type="EMBL" id="CP030073">
    <property type="protein sequence ID" value="AWW35334.1"/>
    <property type="molecule type" value="Genomic_DNA"/>
</dbReference>
<dbReference type="InterPro" id="IPR011989">
    <property type="entry name" value="ARM-like"/>
</dbReference>
<name>A0A2Z4IRD2_9ACTN</name>
<evidence type="ECO:0000313" key="3">
    <source>
        <dbReference type="Proteomes" id="UP000249616"/>
    </source>
</evidence>
<evidence type="ECO:0008006" key="4">
    <source>
        <dbReference type="Google" id="ProtNLM"/>
    </source>
</evidence>
<dbReference type="Gene3D" id="1.25.10.10">
    <property type="entry name" value="Leucine-rich Repeat Variant"/>
    <property type="match status" value="1"/>
</dbReference>
<dbReference type="Proteomes" id="UP000249616">
    <property type="component" value="Chromosome"/>
</dbReference>
<evidence type="ECO:0000313" key="1">
    <source>
        <dbReference type="EMBL" id="AWW35334.1"/>
    </source>
</evidence>
<reference evidence="1 3" key="1">
    <citation type="journal article" date="2019" name="Int. J. Syst. Evol. Microbiol.">
        <title>Streptomyces cadmiisoli sp. nov., a novel actinomycete isolated from cadmium-contaminated soil.</title>
        <authorList>
            <person name="Li K."/>
            <person name="Tang X."/>
            <person name="Zhao J."/>
            <person name="Guo Y."/>
            <person name="Tang Y."/>
            <person name="Gao J."/>
        </authorList>
    </citation>
    <scope>NUCLEOTIDE SEQUENCE [LARGE SCALE GENOMIC DNA]</scope>
    <source>
        <strain evidence="1 3">ZFG47</strain>
    </source>
</reference>
<protein>
    <recommendedName>
        <fullName evidence="4">HEAT repeat domain-containing protein</fullName>
    </recommendedName>
</protein>
<gene>
    <name evidence="1" type="ORF">DN051_00285</name>
    <name evidence="2" type="ORF">DN051_40525</name>
</gene>
<dbReference type="SUPFAM" id="SSF48371">
    <property type="entry name" value="ARM repeat"/>
    <property type="match status" value="1"/>
</dbReference>
<organism evidence="1 3">
    <name type="scientific">Streptomyces cadmiisoli</name>
    <dbReference type="NCBI Taxonomy" id="2184053"/>
    <lineage>
        <taxon>Bacteria</taxon>
        <taxon>Bacillati</taxon>
        <taxon>Actinomycetota</taxon>
        <taxon>Actinomycetes</taxon>
        <taxon>Kitasatosporales</taxon>
        <taxon>Streptomycetaceae</taxon>
        <taxon>Streptomyces</taxon>
        <taxon>Streptomyces aurantiacus group</taxon>
    </lineage>
</organism>
<evidence type="ECO:0000313" key="2">
    <source>
        <dbReference type="EMBL" id="AWW42106.1"/>
    </source>
</evidence>
<sequence>MGGGQAMIPEERDLVMDLAVGLGEGPTRTLDEVLAHFGESDGEALALRLLRDAMERQDADDVEMALILHAAADASAEEFLEPLIELFPADWHREYEDIVWMLGRLRSPRTVPTLALATHWVPEYLDWDENRALAVKAIWALGAIPGPEAQEALEGLRDNENEIIRENAVKQLTRRGEL</sequence>
<dbReference type="KEGG" id="scad:DN051_40525"/>
<dbReference type="InterPro" id="IPR016024">
    <property type="entry name" value="ARM-type_fold"/>
</dbReference>
<accession>A0A2Z4IRD2</accession>